<feature type="transmembrane region" description="Helical" evidence="1">
    <location>
        <begin position="212"/>
        <end position="238"/>
    </location>
</feature>
<proteinExistence type="predicted"/>
<keyword evidence="1" id="KW-0472">Membrane</keyword>
<feature type="transmembrane region" description="Helical" evidence="1">
    <location>
        <begin position="81"/>
        <end position="101"/>
    </location>
</feature>
<protein>
    <submittedName>
        <fullName evidence="2">Permease prefix domain 1-containing protein</fullName>
    </submittedName>
</protein>
<dbReference type="EMBL" id="JAGRPV010000001">
    <property type="protein sequence ID" value="MDI4644537.1"/>
    <property type="molecule type" value="Genomic_DNA"/>
</dbReference>
<evidence type="ECO:0000313" key="3">
    <source>
        <dbReference type="Proteomes" id="UP001161691"/>
    </source>
</evidence>
<name>A0ABT6TCI5_9BACL</name>
<sequence length="280" mass="32621">MKKVEAFVDSVYQNAVGNKREIKELKAEMRSHLLEAIHELKKEGKPEQEAIQLAIERFGGEQEMRYEISQLYHKQKLFAKGLLFTAIAVLLVAIFSFQFLYQRDYLSSHDFPHRMNEKIIGVLNDHESITEEVKKEVESIMQSNKRVDKMEIYYTKGSDGKPLEGTELFNYLENAKPIYSYSEDVDTPRWLWAGYYRGGNGMGNWFIYTSAFGYYVISILILVLGTTLYWALFTIWAIVYAFHTTKKASVLWVLIFLLFNIIGFAAFLLTNKRISKRIQI</sequence>
<gene>
    <name evidence="2" type="ORF">KB449_06155</name>
</gene>
<comment type="caution">
    <text evidence="2">The sequence shown here is derived from an EMBL/GenBank/DDBJ whole genome shotgun (WGS) entry which is preliminary data.</text>
</comment>
<reference evidence="2" key="1">
    <citation type="submission" date="2023-04" db="EMBL/GenBank/DDBJ databases">
        <title>Comparative genomic analysis of Cohnella hashimotonis sp. nov., isolated from the International Space Station.</title>
        <authorList>
            <person name="Venkateswaran K."/>
            <person name="Simpson A."/>
        </authorList>
    </citation>
    <scope>NUCLEOTIDE SEQUENCE</scope>
    <source>
        <strain evidence="2">F6_2S_P_1</strain>
    </source>
</reference>
<organism evidence="2 3">
    <name type="scientific">Cohnella hashimotonis</name>
    <dbReference type="NCBI Taxonomy" id="2826895"/>
    <lineage>
        <taxon>Bacteria</taxon>
        <taxon>Bacillati</taxon>
        <taxon>Bacillota</taxon>
        <taxon>Bacilli</taxon>
        <taxon>Bacillales</taxon>
        <taxon>Paenibacillaceae</taxon>
        <taxon>Cohnella</taxon>
    </lineage>
</organism>
<dbReference type="Proteomes" id="UP001161691">
    <property type="component" value="Unassembled WGS sequence"/>
</dbReference>
<evidence type="ECO:0000313" key="2">
    <source>
        <dbReference type="EMBL" id="MDI4644537.1"/>
    </source>
</evidence>
<feature type="transmembrane region" description="Helical" evidence="1">
    <location>
        <begin position="250"/>
        <end position="270"/>
    </location>
</feature>
<keyword evidence="1" id="KW-0812">Transmembrane</keyword>
<keyword evidence="1" id="KW-1133">Transmembrane helix</keyword>
<dbReference type="RefSeq" id="WP_282907537.1">
    <property type="nucleotide sequence ID" value="NZ_JAGRPV010000001.1"/>
</dbReference>
<accession>A0ABT6TCI5</accession>
<keyword evidence="3" id="KW-1185">Reference proteome</keyword>
<dbReference type="InterPro" id="IPR047928">
    <property type="entry name" value="Perm_prefix_1"/>
</dbReference>
<dbReference type="NCBIfam" id="NF038403">
    <property type="entry name" value="perm_prefix_1"/>
    <property type="match status" value="1"/>
</dbReference>
<evidence type="ECO:0000256" key="1">
    <source>
        <dbReference type="SAM" id="Phobius"/>
    </source>
</evidence>